<feature type="transmembrane region" description="Helical" evidence="1">
    <location>
        <begin position="6"/>
        <end position="27"/>
    </location>
</feature>
<proteinExistence type="predicted"/>
<gene>
    <name evidence="2" type="ORF">COX53_03185</name>
</gene>
<dbReference type="InterPro" id="IPR018247">
    <property type="entry name" value="EF_Hand_1_Ca_BS"/>
</dbReference>
<dbReference type="Proteomes" id="UP000231388">
    <property type="component" value="Unassembled WGS sequence"/>
</dbReference>
<keyword evidence="1" id="KW-0472">Membrane</keyword>
<dbReference type="Gene3D" id="1.10.1330.10">
    <property type="entry name" value="Dockerin domain"/>
    <property type="match status" value="1"/>
</dbReference>
<dbReference type="AlphaFoldDB" id="A0A2G9XBJ7"/>
<organism evidence="2 3">
    <name type="scientific">candidate division WWE3 bacterium CG23_combo_of_CG06-09_8_20_14_all_40_14</name>
    <dbReference type="NCBI Taxonomy" id="1975095"/>
    <lineage>
        <taxon>Bacteria</taxon>
        <taxon>Katanobacteria</taxon>
    </lineage>
</organism>
<evidence type="ECO:0000313" key="3">
    <source>
        <dbReference type="Proteomes" id="UP000231388"/>
    </source>
</evidence>
<evidence type="ECO:0000313" key="2">
    <source>
        <dbReference type="EMBL" id="PIP04334.1"/>
    </source>
</evidence>
<dbReference type="InterPro" id="IPR036439">
    <property type="entry name" value="Dockerin_dom_sf"/>
</dbReference>
<keyword evidence="1" id="KW-1133">Transmembrane helix</keyword>
<protein>
    <recommendedName>
        <fullName evidence="4">Dockerin domain-containing protein</fullName>
    </recommendedName>
</protein>
<accession>A0A2G9XBJ7</accession>
<dbReference type="GO" id="GO:0000272">
    <property type="term" value="P:polysaccharide catabolic process"/>
    <property type="evidence" value="ECO:0007669"/>
    <property type="project" value="InterPro"/>
</dbReference>
<comment type="caution">
    <text evidence="2">The sequence shown here is derived from an EMBL/GenBank/DDBJ whole genome shotgun (WGS) entry which is preliminary data.</text>
</comment>
<keyword evidence="1" id="KW-0812">Transmembrane</keyword>
<name>A0A2G9XBJ7_UNCKA</name>
<evidence type="ECO:0000256" key="1">
    <source>
        <dbReference type="SAM" id="Phobius"/>
    </source>
</evidence>
<sequence>MNKVEGVKGFLTFCLILVALFLLFFSVRFVMGKRILKENSEAVGVVDIVQPESLLKEDIPADTEPPLSVVSFQGALSAYDVRYDFNKDNTINMYDYYLLISLLNQTSNNN</sequence>
<dbReference type="EMBL" id="PCQY01000036">
    <property type="protein sequence ID" value="PIP04334.1"/>
    <property type="molecule type" value="Genomic_DNA"/>
</dbReference>
<reference evidence="2 3" key="1">
    <citation type="submission" date="2017-09" db="EMBL/GenBank/DDBJ databases">
        <title>Depth-based differentiation of microbial function through sediment-hosted aquifers and enrichment of novel symbionts in the deep terrestrial subsurface.</title>
        <authorList>
            <person name="Probst A.J."/>
            <person name="Ladd B."/>
            <person name="Jarett J.K."/>
            <person name="Geller-Mcgrath D.E."/>
            <person name="Sieber C.M."/>
            <person name="Emerson J.B."/>
            <person name="Anantharaman K."/>
            <person name="Thomas B.C."/>
            <person name="Malmstrom R."/>
            <person name="Stieglmeier M."/>
            <person name="Klingl A."/>
            <person name="Woyke T."/>
            <person name="Ryan C.M."/>
            <person name="Banfield J.F."/>
        </authorList>
    </citation>
    <scope>NUCLEOTIDE SEQUENCE [LARGE SCALE GENOMIC DNA]</scope>
    <source>
        <strain evidence="2">CG23_combo_of_CG06-09_8_20_14_all_40_14</strain>
    </source>
</reference>
<evidence type="ECO:0008006" key="4">
    <source>
        <dbReference type="Google" id="ProtNLM"/>
    </source>
</evidence>
<dbReference type="PROSITE" id="PS00018">
    <property type="entry name" value="EF_HAND_1"/>
    <property type="match status" value="1"/>
</dbReference>